<dbReference type="InterPro" id="IPR007539">
    <property type="entry name" value="DUF551"/>
</dbReference>
<evidence type="ECO:0000313" key="3">
    <source>
        <dbReference type="Proteomes" id="UP000322612"/>
    </source>
</evidence>
<protein>
    <submittedName>
        <fullName evidence="2">DUF551 domain-containing protein</fullName>
    </submittedName>
</protein>
<feature type="domain" description="DUF551" evidence="1">
    <location>
        <begin position="36"/>
        <end position="52"/>
    </location>
</feature>
<evidence type="ECO:0000313" key="2">
    <source>
        <dbReference type="EMBL" id="TYS02751.1"/>
    </source>
</evidence>
<proteinExistence type="predicted"/>
<gene>
    <name evidence="2" type="ORF">FZC81_26230</name>
</gene>
<comment type="caution">
    <text evidence="2">The sequence shown here is derived from an EMBL/GenBank/DDBJ whole genome shotgun (WGS) entry which is preliminary data.</text>
</comment>
<sequence>MTHRSPIGRKPAVMVGYMERNEQDGYFRFAPLPNGGGVYCQPTHWMPLPSPPAK</sequence>
<dbReference type="AlphaFoldDB" id="A0AAE8WZR3"/>
<dbReference type="EMBL" id="VTDZ01000230">
    <property type="protein sequence ID" value="TYS02751.1"/>
    <property type="molecule type" value="Genomic_DNA"/>
</dbReference>
<accession>A0AAE8WZR3</accession>
<name>A0AAE8WZR3_9ENTR</name>
<dbReference type="RefSeq" id="WP_108082275.1">
    <property type="nucleotide sequence ID" value="NZ_CBDITP010000011.1"/>
</dbReference>
<organism evidence="2 3">
    <name type="scientific">Enterobacter hormaechei</name>
    <dbReference type="NCBI Taxonomy" id="158836"/>
    <lineage>
        <taxon>Bacteria</taxon>
        <taxon>Pseudomonadati</taxon>
        <taxon>Pseudomonadota</taxon>
        <taxon>Gammaproteobacteria</taxon>
        <taxon>Enterobacterales</taxon>
        <taxon>Enterobacteriaceae</taxon>
        <taxon>Enterobacter</taxon>
        <taxon>Enterobacter cloacae complex</taxon>
    </lineage>
</organism>
<dbReference type="Proteomes" id="UP000322612">
    <property type="component" value="Unassembled WGS sequence"/>
</dbReference>
<dbReference type="Pfam" id="PF04448">
    <property type="entry name" value="DUF551"/>
    <property type="match status" value="1"/>
</dbReference>
<reference evidence="2 3" key="1">
    <citation type="submission" date="2019-08" db="EMBL/GenBank/DDBJ databases">
        <title>Whole genome sequence analysis of bacterial isolates in patients.</title>
        <authorList>
            <person name="Jeong K.C."/>
        </authorList>
    </citation>
    <scope>NUCLEOTIDE SEQUENCE [LARGE SCALE GENOMIC DNA]</scope>
    <source>
        <strain evidence="2 3">KCJ3K342</strain>
    </source>
</reference>
<evidence type="ECO:0000259" key="1">
    <source>
        <dbReference type="Pfam" id="PF04448"/>
    </source>
</evidence>